<evidence type="ECO:0000256" key="1">
    <source>
        <dbReference type="ARBA" id="ARBA00006243"/>
    </source>
</evidence>
<reference evidence="5" key="1">
    <citation type="submission" date="2019-11" db="EMBL/GenBank/DDBJ databases">
        <title>Genome sequence of Heliorestis convoluta strain HH, an alkaliphilic and minimalistic phototrophic bacterium from a soda lake in Egypt.</title>
        <authorList>
            <person name="Dewey E.D."/>
            <person name="Stokes L.M."/>
            <person name="Burchell B.M."/>
            <person name="Shaffer K.N."/>
            <person name="Huntington A.M."/>
            <person name="Baker J.M."/>
            <person name="Nadendla S."/>
            <person name="Giglio M.G."/>
            <person name="Touchman J.W."/>
            <person name="Blankenship R.E."/>
            <person name="Madigan M.T."/>
            <person name="Sattley W.M."/>
        </authorList>
    </citation>
    <scope>NUCLEOTIDE SEQUENCE [LARGE SCALE GENOMIC DNA]</scope>
    <source>
        <strain evidence="5">HH</strain>
    </source>
</reference>
<dbReference type="EMBL" id="CP045875">
    <property type="protein sequence ID" value="QGG48461.1"/>
    <property type="molecule type" value="Genomic_DNA"/>
</dbReference>
<name>A0A5Q2N2F8_9FIRM</name>
<protein>
    <submittedName>
        <fullName evidence="4">Hydrogenase expression/formation protein HypE</fullName>
    </submittedName>
</protein>
<dbReference type="SUPFAM" id="SSF55326">
    <property type="entry name" value="PurM N-terminal domain-like"/>
    <property type="match status" value="1"/>
</dbReference>
<feature type="domain" description="PurM-like N-terminal" evidence="2">
    <location>
        <begin position="53"/>
        <end position="152"/>
    </location>
</feature>
<gene>
    <name evidence="4" type="primary">hypE</name>
    <name evidence="4" type="ORF">FTV88_2363</name>
</gene>
<evidence type="ECO:0000259" key="3">
    <source>
        <dbReference type="Pfam" id="PF02769"/>
    </source>
</evidence>
<dbReference type="GO" id="GO:0051604">
    <property type="term" value="P:protein maturation"/>
    <property type="evidence" value="ECO:0007669"/>
    <property type="project" value="TreeGrafter"/>
</dbReference>
<dbReference type="Gene3D" id="3.30.1330.10">
    <property type="entry name" value="PurM-like, N-terminal domain"/>
    <property type="match status" value="1"/>
</dbReference>
<dbReference type="InterPro" id="IPR036921">
    <property type="entry name" value="PurM-like_N_sf"/>
</dbReference>
<dbReference type="InterPro" id="IPR036676">
    <property type="entry name" value="PurM-like_C_sf"/>
</dbReference>
<dbReference type="Proteomes" id="UP000366051">
    <property type="component" value="Chromosome"/>
</dbReference>
<organism evidence="4 5">
    <name type="scientific">Heliorestis convoluta</name>
    <dbReference type="NCBI Taxonomy" id="356322"/>
    <lineage>
        <taxon>Bacteria</taxon>
        <taxon>Bacillati</taxon>
        <taxon>Bacillota</taxon>
        <taxon>Clostridia</taxon>
        <taxon>Eubacteriales</taxon>
        <taxon>Heliobacteriaceae</taxon>
        <taxon>Heliorestis</taxon>
    </lineage>
</organism>
<dbReference type="CDD" id="cd02197">
    <property type="entry name" value="HypE"/>
    <property type="match status" value="1"/>
</dbReference>
<dbReference type="InterPro" id="IPR010918">
    <property type="entry name" value="PurM-like_C_dom"/>
</dbReference>
<dbReference type="AlphaFoldDB" id="A0A5Q2N2F8"/>
<evidence type="ECO:0000259" key="2">
    <source>
        <dbReference type="Pfam" id="PF00586"/>
    </source>
</evidence>
<accession>A0A5Q2N2F8</accession>
<dbReference type="InterPro" id="IPR011854">
    <property type="entry name" value="HypE"/>
</dbReference>
<dbReference type="Pfam" id="PF02769">
    <property type="entry name" value="AIRS_C"/>
    <property type="match status" value="1"/>
</dbReference>
<dbReference type="KEGG" id="hcv:FTV88_2363"/>
<keyword evidence="5" id="KW-1185">Reference proteome</keyword>
<dbReference type="PANTHER" id="PTHR30303">
    <property type="entry name" value="HYDROGENASE ISOENZYMES FORMATION PROTEIN HYPE"/>
    <property type="match status" value="1"/>
</dbReference>
<evidence type="ECO:0000313" key="4">
    <source>
        <dbReference type="EMBL" id="QGG48461.1"/>
    </source>
</evidence>
<feature type="domain" description="PurM-like C-terminal" evidence="3">
    <location>
        <begin position="165"/>
        <end position="316"/>
    </location>
</feature>
<dbReference type="NCBIfam" id="TIGR02124">
    <property type="entry name" value="hypE"/>
    <property type="match status" value="1"/>
</dbReference>
<dbReference type="RefSeq" id="WP_243137097.1">
    <property type="nucleotide sequence ID" value="NZ_CP045875.1"/>
</dbReference>
<dbReference type="Pfam" id="PF00586">
    <property type="entry name" value="AIRS"/>
    <property type="match status" value="1"/>
</dbReference>
<dbReference type="Gene3D" id="3.90.650.10">
    <property type="entry name" value="PurM-like C-terminal domain"/>
    <property type="match status" value="1"/>
</dbReference>
<dbReference type="PANTHER" id="PTHR30303:SF0">
    <property type="entry name" value="CARBAMOYL DEHYDRATASE HYPE"/>
    <property type="match status" value="1"/>
</dbReference>
<dbReference type="SUPFAM" id="SSF56042">
    <property type="entry name" value="PurM C-terminal domain-like"/>
    <property type="match status" value="1"/>
</dbReference>
<sequence>MKEVKEKPILLAHGDGGALTHQLVQDLFLQHFKHEALQAQNDGALLKALSGPPVLSTDSFVISPYFFPGGDIGKLAVAGTVNDIAVTGAIPLYLTVAFILEEGLPISDLEKIVASLAKTAEEAGVAIVAGDTKVVERGHGDGIYINTTGLGYMPAERHLGYHQIQAGDKIIINGTIGDHGLSILSTRAGIAFDTELSSDCAPLNHLIEAILQSCPGAVKFMRDPTRGGVATTAKEIALASEKDLILDEEALPIGETVAGAAEFLGLDPLYMANEGKVIIIVDGERAEEVLATMRELPHGHNSAVIGKVEEKKSHKGQLYVKTHFGSHRILDMIAGDPLPRIC</sequence>
<dbReference type="InterPro" id="IPR016188">
    <property type="entry name" value="PurM-like_N"/>
</dbReference>
<proteinExistence type="inferred from homology"/>
<comment type="similarity">
    <text evidence="1">Belongs to the HypE family.</text>
</comment>
<dbReference type="PIRSF" id="PIRSF005644">
    <property type="entry name" value="Hdrgns_mtr_HypE"/>
    <property type="match status" value="1"/>
</dbReference>
<evidence type="ECO:0000313" key="5">
    <source>
        <dbReference type="Proteomes" id="UP000366051"/>
    </source>
</evidence>